<keyword evidence="2" id="KW-1185">Reference proteome</keyword>
<dbReference type="KEGG" id="cbae:COR50_20085"/>
<organism evidence="1 2">
    <name type="scientific">Chitinophaga caeni</name>
    <dbReference type="NCBI Taxonomy" id="2029983"/>
    <lineage>
        <taxon>Bacteria</taxon>
        <taxon>Pseudomonadati</taxon>
        <taxon>Bacteroidota</taxon>
        <taxon>Chitinophagia</taxon>
        <taxon>Chitinophagales</taxon>
        <taxon>Chitinophagaceae</taxon>
        <taxon>Chitinophaga</taxon>
    </lineage>
</organism>
<name>A0A291QZB4_9BACT</name>
<dbReference type="Gene3D" id="3.30.370.10">
    <property type="entry name" value="Barstar-like"/>
    <property type="match status" value="1"/>
</dbReference>
<evidence type="ECO:0000313" key="1">
    <source>
        <dbReference type="EMBL" id="ATL49287.1"/>
    </source>
</evidence>
<accession>A0A291QZB4</accession>
<dbReference type="InterPro" id="IPR035905">
    <property type="entry name" value="Barstar-like_sf"/>
</dbReference>
<dbReference type="SUPFAM" id="SSF52038">
    <property type="entry name" value="Barstar-related"/>
    <property type="match status" value="1"/>
</dbReference>
<dbReference type="OrthoDB" id="4793808at2"/>
<evidence type="ECO:0000313" key="2">
    <source>
        <dbReference type="Proteomes" id="UP000220133"/>
    </source>
</evidence>
<reference evidence="1 2" key="1">
    <citation type="submission" date="2017-10" db="EMBL/GenBank/DDBJ databases">
        <title>Paenichitinophaga pekingensis gen. nov., sp. nov., isolated from activated sludge.</title>
        <authorList>
            <person name="Jin D."/>
            <person name="Kong X."/>
            <person name="Deng Y."/>
            <person name="Bai Z."/>
        </authorList>
    </citation>
    <scope>NUCLEOTIDE SEQUENCE [LARGE SCALE GENOMIC DNA]</scope>
    <source>
        <strain evidence="1 2">13</strain>
    </source>
</reference>
<dbReference type="AlphaFoldDB" id="A0A291QZB4"/>
<dbReference type="EMBL" id="CP023777">
    <property type="protein sequence ID" value="ATL49287.1"/>
    <property type="molecule type" value="Genomic_DNA"/>
</dbReference>
<protein>
    <submittedName>
        <fullName evidence="1">Ribonuclease inhibitor</fullName>
    </submittedName>
</protein>
<dbReference type="RefSeq" id="WP_098195655.1">
    <property type="nucleotide sequence ID" value="NZ_CP023777.1"/>
</dbReference>
<dbReference type="Proteomes" id="UP000220133">
    <property type="component" value="Chromosome"/>
</dbReference>
<proteinExistence type="predicted"/>
<sequence length="129" mass="14691">MKRIIINGENIHDIPSFYKEINQVFMAGEDWQIADSLDALNDLLYGGFGILHNSEPVQLVWKEIGQAKETLGIETTKRYYLSKLVPGSTFNRPHFEKKLEALENGNGQTYFDIIMEIIAAHPNIQLIQA</sequence>
<gene>
    <name evidence="1" type="ORF">COR50_20085</name>
</gene>